<dbReference type="InterPro" id="IPR005841">
    <property type="entry name" value="Alpha-D-phosphohexomutase_SF"/>
</dbReference>
<evidence type="ECO:0000256" key="5">
    <source>
        <dbReference type="ARBA" id="ARBA00023235"/>
    </source>
</evidence>
<dbReference type="InterPro" id="IPR006352">
    <property type="entry name" value="GlmM_bact"/>
</dbReference>
<dbReference type="OrthoDB" id="9803322at2"/>
<accession>A0A521ASC1</accession>
<evidence type="ECO:0000259" key="14">
    <source>
        <dbReference type="Pfam" id="PF02880"/>
    </source>
</evidence>
<dbReference type="GO" id="GO:0008966">
    <property type="term" value="F:phosphoglucosamine mutase activity"/>
    <property type="evidence" value="ECO:0007669"/>
    <property type="project" value="UniProtKB-UniRule"/>
</dbReference>
<dbReference type="NCBIfam" id="NF008139">
    <property type="entry name" value="PRK10887.1"/>
    <property type="match status" value="1"/>
</dbReference>
<evidence type="ECO:0000256" key="2">
    <source>
        <dbReference type="ARBA" id="ARBA00022553"/>
    </source>
</evidence>
<keyword evidence="5 8" id="KW-0413">Isomerase</keyword>
<dbReference type="Gene3D" id="3.40.120.10">
    <property type="entry name" value="Alpha-D-Glucose-1,6-Bisphosphate, subunit A, domain 3"/>
    <property type="match status" value="3"/>
</dbReference>
<dbReference type="Pfam" id="PF02878">
    <property type="entry name" value="PGM_PMM_I"/>
    <property type="match status" value="1"/>
</dbReference>
<dbReference type="InterPro" id="IPR016066">
    <property type="entry name" value="A-D-PHexomutase_CS"/>
</dbReference>
<dbReference type="GO" id="GO:0004615">
    <property type="term" value="F:phosphomannomutase activity"/>
    <property type="evidence" value="ECO:0007669"/>
    <property type="project" value="TreeGrafter"/>
</dbReference>
<evidence type="ECO:0000259" key="12">
    <source>
        <dbReference type="Pfam" id="PF02878"/>
    </source>
</evidence>
<dbReference type="HAMAP" id="MF_01554_B">
    <property type="entry name" value="GlmM_B"/>
    <property type="match status" value="1"/>
</dbReference>
<comment type="cofactor">
    <cofactor evidence="8">
        <name>Mg(2+)</name>
        <dbReference type="ChEBI" id="CHEBI:18420"/>
    </cofactor>
    <text evidence="8">Binds 1 Mg(2+) ion per subunit.</text>
</comment>
<gene>
    <name evidence="8" type="primary">glmM</name>
    <name evidence="15" type="ORF">SAMN06265221_101296</name>
</gene>
<comment type="PTM">
    <text evidence="8">Activated by phosphorylation.</text>
</comment>
<dbReference type="GO" id="GO:0009252">
    <property type="term" value="P:peptidoglycan biosynthetic process"/>
    <property type="evidence" value="ECO:0007669"/>
    <property type="project" value="TreeGrafter"/>
</dbReference>
<dbReference type="InterPro" id="IPR050060">
    <property type="entry name" value="Phosphoglucosamine_mutase"/>
</dbReference>
<feature type="modified residue" description="Phosphoserine" evidence="8">
    <location>
        <position position="103"/>
    </location>
</feature>
<dbReference type="FunFam" id="3.40.120.10:FF:000001">
    <property type="entry name" value="Phosphoglucosamine mutase"/>
    <property type="match status" value="1"/>
</dbReference>
<dbReference type="PANTHER" id="PTHR42946">
    <property type="entry name" value="PHOSPHOHEXOSE MUTASE"/>
    <property type="match status" value="1"/>
</dbReference>
<dbReference type="RefSeq" id="WP_142661400.1">
    <property type="nucleotide sequence ID" value="NZ_FXTK01000001.1"/>
</dbReference>
<dbReference type="InterPro" id="IPR005843">
    <property type="entry name" value="A-D-PHexomutase_C"/>
</dbReference>
<dbReference type="InterPro" id="IPR005846">
    <property type="entry name" value="A-D-PHexomutase_a/b/a-III"/>
</dbReference>
<evidence type="ECO:0000256" key="7">
    <source>
        <dbReference type="ARBA" id="ARBA00068193"/>
    </source>
</evidence>
<feature type="domain" description="Alpha-D-phosphohexomutase C-terminal" evidence="11">
    <location>
        <begin position="375"/>
        <end position="441"/>
    </location>
</feature>
<name>A0A521ASC1_9RHOB</name>
<dbReference type="CDD" id="cd05802">
    <property type="entry name" value="GlmM"/>
    <property type="match status" value="1"/>
</dbReference>
<reference evidence="15 16" key="1">
    <citation type="submission" date="2017-05" db="EMBL/GenBank/DDBJ databases">
        <authorList>
            <person name="Varghese N."/>
            <person name="Submissions S."/>
        </authorList>
    </citation>
    <scope>NUCLEOTIDE SEQUENCE [LARGE SCALE GENOMIC DNA]</scope>
    <source>
        <strain evidence="15 16">DSM 100094</strain>
    </source>
</reference>
<dbReference type="NCBIfam" id="TIGR01455">
    <property type="entry name" value="glmM"/>
    <property type="match status" value="1"/>
</dbReference>
<keyword evidence="4 8" id="KW-0460">Magnesium</keyword>
<proteinExistence type="inferred from homology"/>
<evidence type="ECO:0000313" key="16">
    <source>
        <dbReference type="Proteomes" id="UP000319014"/>
    </source>
</evidence>
<keyword evidence="2 8" id="KW-0597">Phosphoprotein</keyword>
<dbReference type="GO" id="GO:0005975">
    <property type="term" value="P:carbohydrate metabolic process"/>
    <property type="evidence" value="ECO:0007669"/>
    <property type="project" value="InterPro"/>
</dbReference>
<evidence type="ECO:0000256" key="9">
    <source>
        <dbReference type="RuleBase" id="RU004326"/>
    </source>
</evidence>
<feature type="binding site" evidence="8">
    <location>
        <position position="244"/>
    </location>
    <ligand>
        <name>Mg(2+)</name>
        <dbReference type="ChEBI" id="CHEBI:18420"/>
    </ligand>
</feature>
<dbReference type="PRINTS" id="PR00509">
    <property type="entry name" value="PGMPMM"/>
</dbReference>
<evidence type="ECO:0000256" key="4">
    <source>
        <dbReference type="ARBA" id="ARBA00022842"/>
    </source>
</evidence>
<sequence length="447" mass="47442">MSRKLFGTDGVRGRANTYPMTAEMALRLGAAAGRYFRRKGEDRHRVVIGKDTRLSGYMLENALTAGLTSTGMNVLLLGPVPTPAVGFLTRSMRADVGIMISASHNPAADNGIKFFGPDGFKLSDEAEAEIEAIVAGDIEPAQPQNIGRAKRIDDGRGRYVEYAKTTFPAGQRLNGLKVVLDCANGAAYRAAPDVLWELGAEVIPLGVNPNGFNINDGVGSTHPEACARAVLEHGADLGISLDGDADRVMIIDEKGRVADGDQIMALLAGRWADQGRLRGGALVATVMSNLGLERYLAGRGLRLERTAVGDRYVVERMRGEGFNLGGEQSGHIVMTDYATTGDGLIAGLQFLAALSDSGAKASDLVAQFEPVPQMLKNVRYAAGADPLSVETVKAEIARAEARLSGQGRVLIRKSGTEPLIRVMAEAEDETVLREVVEGIVAAVEKAA</sequence>
<evidence type="ECO:0000313" key="15">
    <source>
        <dbReference type="EMBL" id="SMO37540.1"/>
    </source>
</evidence>
<dbReference type="EC" id="5.4.2.10" evidence="6 8"/>
<dbReference type="AlphaFoldDB" id="A0A521ASC1"/>
<dbReference type="Pfam" id="PF02879">
    <property type="entry name" value="PGM_PMM_II"/>
    <property type="match status" value="1"/>
</dbReference>
<comment type="similarity">
    <text evidence="1 8 9">Belongs to the phosphohexose mutase family.</text>
</comment>
<organism evidence="15 16">
    <name type="scientific">Paracoccus laeviglucosivorans</name>
    <dbReference type="NCBI Taxonomy" id="1197861"/>
    <lineage>
        <taxon>Bacteria</taxon>
        <taxon>Pseudomonadati</taxon>
        <taxon>Pseudomonadota</taxon>
        <taxon>Alphaproteobacteria</taxon>
        <taxon>Rhodobacterales</taxon>
        <taxon>Paracoccaceae</taxon>
        <taxon>Paracoccus</taxon>
    </lineage>
</organism>
<comment type="catalytic activity">
    <reaction evidence="8 10">
        <text>alpha-D-glucosamine 1-phosphate = D-glucosamine 6-phosphate</text>
        <dbReference type="Rhea" id="RHEA:23424"/>
        <dbReference type="ChEBI" id="CHEBI:58516"/>
        <dbReference type="ChEBI" id="CHEBI:58725"/>
        <dbReference type="EC" id="5.4.2.10"/>
    </reaction>
</comment>
<dbReference type="Gene3D" id="3.30.310.50">
    <property type="entry name" value="Alpha-D-phosphohexomutase, C-terminal domain"/>
    <property type="match status" value="1"/>
</dbReference>
<dbReference type="InterPro" id="IPR005845">
    <property type="entry name" value="A-D-PHexomutase_a/b/a-II"/>
</dbReference>
<feature type="binding site" description="via phosphate group" evidence="8">
    <location>
        <position position="103"/>
    </location>
    <ligand>
        <name>Mg(2+)</name>
        <dbReference type="ChEBI" id="CHEBI:18420"/>
    </ligand>
</feature>
<evidence type="ECO:0000256" key="3">
    <source>
        <dbReference type="ARBA" id="ARBA00022723"/>
    </source>
</evidence>
<feature type="domain" description="Alpha-D-phosphohexomutase alpha/beta/alpha" evidence="13">
    <location>
        <begin position="158"/>
        <end position="255"/>
    </location>
</feature>
<evidence type="ECO:0000256" key="8">
    <source>
        <dbReference type="HAMAP-Rule" id="MF_01554"/>
    </source>
</evidence>
<feature type="domain" description="Alpha-D-phosphohexomutase alpha/beta/alpha" evidence="14">
    <location>
        <begin position="259"/>
        <end position="368"/>
    </location>
</feature>
<feature type="domain" description="Alpha-D-phosphohexomutase alpha/beta/alpha" evidence="12">
    <location>
        <begin position="3"/>
        <end position="135"/>
    </location>
</feature>
<dbReference type="Proteomes" id="UP000319014">
    <property type="component" value="Unassembled WGS sequence"/>
</dbReference>
<dbReference type="InterPro" id="IPR005844">
    <property type="entry name" value="A-D-PHexomutase_a/b/a-I"/>
</dbReference>
<dbReference type="EMBL" id="FXTK01000001">
    <property type="protein sequence ID" value="SMO37540.1"/>
    <property type="molecule type" value="Genomic_DNA"/>
</dbReference>
<evidence type="ECO:0000256" key="6">
    <source>
        <dbReference type="ARBA" id="ARBA00066330"/>
    </source>
</evidence>
<dbReference type="SUPFAM" id="SSF53738">
    <property type="entry name" value="Phosphoglucomutase, first 3 domains"/>
    <property type="match status" value="3"/>
</dbReference>
<dbReference type="FunFam" id="3.30.310.50:FF:000001">
    <property type="entry name" value="Phosphoglucosamine mutase"/>
    <property type="match status" value="1"/>
</dbReference>
<dbReference type="Pfam" id="PF00408">
    <property type="entry name" value="PGM_PMM_IV"/>
    <property type="match status" value="1"/>
</dbReference>
<dbReference type="PROSITE" id="PS00710">
    <property type="entry name" value="PGM_PMM"/>
    <property type="match status" value="1"/>
</dbReference>
<dbReference type="GO" id="GO:0000287">
    <property type="term" value="F:magnesium ion binding"/>
    <property type="evidence" value="ECO:0007669"/>
    <property type="project" value="UniProtKB-UniRule"/>
</dbReference>
<dbReference type="FunFam" id="3.40.120.10:FF:000002">
    <property type="entry name" value="Phosphoglucosamine mutase"/>
    <property type="match status" value="1"/>
</dbReference>
<dbReference type="Pfam" id="PF02880">
    <property type="entry name" value="PGM_PMM_III"/>
    <property type="match status" value="1"/>
</dbReference>
<evidence type="ECO:0000259" key="11">
    <source>
        <dbReference type="Pfam" id="PF00408"/>
    </source>
</evidence>
<dbReference type="PANTHER" id="PTHR42946:SF1">
    <property type="entry name" value="PHOSPHOGLUCOMUTASE (ALPHA-D-GLUCOSE-1,6-BISPHOSPHATE-DEPENDENT)"/>
    <property type="match status" value="1"/>
</dbReference>
<evidence type="ECO:0000259" key="13">
    <source>
        <dbReference type="Pfam" id="PF02879"/>
    </source>
</evidence>
<comment type="function">
    <text evidence="8 10">Catalyzes the conversion of glucosamine-6-phosphate to glucosamine-1-phosphate.</text>
</comment>
<dbReference type="InterPro" id="IPR036900">
    <property type="entry name" value="A-D-PHexomutase_C_sf"/>
</dbReference>
<feature type="binding site" evidence="8">
    <location>
        <position position="242"/>
    </location>
    <ligand>
        <name>Mg(2+)</name>
        <dbReference type="ChEBI" id="CHEBI:18420"/>
    </ligand>
</feature>
<dbReference type="SUPFAM" id="SSF55957">
    <property type="entry name" value="Phosphoglucomutase, C-terminal domain"/>
    <property type="match status" value="1"/>
</dbReference>
<evidence type="ECO:0000256" key="10">
    <source>
        <dbReference type="RuleBase" id="RU004327"/>
    </source>
</evidence>
<feature type="active site" description="Phosphoserine intermediate" evidence="8">
    <location>
        <position position="103"/>
    </location>
</feature>
<keyword evidence="3 8" id="KW-0479">Metal-binding</keyword>
<keyword evidence="16" id="KW-1185">Reference proteome</keyword>
<dbReference type="GO" id="GO:0006048">
    <property type="term" value="P:UDP-N-acetylglucosamine biosynthetic process"/>
    <property type="evidence" value="ECO:0007669"/>
    <property type="project" value="TreeGrafter"/>
</dbReference>
<dbReference type="GO" id="GO:0005829">
    <property type="term" value="C:cytosol"/>
    <property type="evidence" value="ECO:0007669"/>
    <property type="project" value="TreeGrafter"/>
</dbReference>
<feature type="binding site" evidence="8">
    <location>
        <position position="246"/>
    </location>
    <ligand>
        <name>Mg(2+)</name>
        <dbReference type="ChEBI" id="CHEBI:18420"/>
    </ligand>
</feature>
<protein>
    <recommendedName>
        <fullName evidence="7 8">Phosphoglucosamine mutase</fullName>
        <ecNumber evidence="6 8">5.4.2.10</ecNumber>
    </recommendedName>
</protein>
<evidence type="ECO:0000256" key="1">
    <source>
        <dbReference type="ARBA" id="ARBA00010231"/>
    </source>
</evidence>
<dbReference type="InterPro" id="IPR016055">
    <property type="entry name" value="A-D-PHexomutase_a/b/a-I/II/III"/>
</dbReference>